<evidence type="ECO:0000313" key="2">
    <source>
        <dbReference type="EMBL" id="AOW00490.1"/>
    </source>
</evidence>
<sequence>MTSAWVTATCFSPIPTKAMSRGQRQQRTRRKVKTTSQNKQQIAATEAHAVKNHKKRVYIRHGKCFTGSSTLVPPTRSI</sequence>
<feature type="compositionally biased region" description="Polar residues" evidence="1">
    <location>
        <begin position="34"/>
        <end position="43"/>
    </location>
</feature>
<dbReference type="Proteomes" id="UP000182444">
    <property type="component" value="Chromosome 1A"/>
</dbReference>
<dbReference type="VEuPathDB" id="FungiDB:YALI1_A10473g"/>
<dbReference type="RefSeq" id="XP_068137822.1">
    <property type="nucleotide sequence ID" value="XM_068281721.1"/>
</dbReference>
<dbReference type="GeneID" id="94582380"/>
<dbReference type="AlphaFoldDB" id="A0A1D8N4D1"/>
<organism evidence="2 3">
    <name type="scientific">Yarrowia lipolytica</name>
    <name type="common">Candida lipolytica</name>
    <dbReference type="NCBI Taxonomy" id="4952"/>
    <lineage>
        <taxon>Eukaryota</taxon>
        <taxon>Fungi</taxon>
        <taxon>Dikarya</taxon>
        <taxon>Ascomycota</taxon>
        <taxon>Saccharomycotina</taxon>
        <taxon>Dipodascomycetes</taxon>
        <taxon>Dipodascales</taxon>
        <taxon>Dipodascales incertae sedis</taxon>
        <taxon>Yarrowia</taxon>
    </lineage>
</organism>
<evidence type="ECO:0000313" key="3">
    <source>
        <dbReference type="Proteomes" id="UP000182444"/>
    </source>
</evidence>
<protein>
    <submittedName>
        <fullName evidence="2">Uncharacterized protein</fullName>
    </submittedName>
</protein>
<name>A0A1D8N4D1_YARLL</name>
<feature type="region of interest" description="Disordered" evidence="1">
    <location>
        <begin position="17"/>
        <end position="43"/>
    </location>
</feature>
<reference evidence="2 3" key="1">
    <citation type="journal article" date="2016" name="PLoS ONE">
        <title>Sequence Assembly of Yarrowia lipolytica Strain W29/CLIB89 Shows Transposable Element Diversity.</title>
        <authorList>
            <person name="Magnan C."/>
            <person name="Yu J."/>
            <person name="Chang I."/>
            <person name="Jahn E."/>
            <person name="Kanomata Y."/>
            <person name="Wu J."/>
            <person name="Zeller M."/>
            <person name="Oakes M."/>
            <person name="Baldi P."/>
            <person name="Sandmeyer S."/>
        </authorList>
    </citation>
    <scope>NUCLEOTIDE SEQUENCE [LARGE SCALE GENOMIC DNA]</scope>
    <source>
        <strain evidence="3">CLIB89(W29)</strain>
    </source>
</reference>
<evidence type="ECO:0000256" key="1">
    <source>
        <dbReference type="SAM" id="MobiDB-lite"/>
    </source>
</evidence>
<proteinExistence type="predicted"/>
<accession>A0A1D8N4D1</accession>
<feature type="compositionally biased region" description="Basic residues" evidence="1">
    <location>
        <begin position="24"/>
        <end position="33"/>
    </location>
</feature>
<dbReference type="EMBL" id="CP017553">
    <property type="protein sequence ID" value="AOW00490.1"/>
    <property type="molecule type" value="Genomic_DNA"/>
</dbReference>
<gene>
    <name evidence="2" type="ORF">YALI1_A10473g</name>
</gene>